<evidence type="ECO:0000313" key="2">
    <source>
        <dbReference type="EMBL" id="CAG5128403.1"/>
    </source>
</evidence>
<dbReference type="EMBL" id="CAJHNH020003047">
    <property type="protein sequence ID" value="CAG5128403.1"/>
    <property type="molecule type" value="Genomic_DNA"/>
</dbReference>
<feature type="non-terminal residue" evidence="2">
    <location>
        <position position="1"/>
    </location>
</feature>
<accession>A0A8S3ZG36</accession>
<comment type="caution">
    <text evidence="2">The sequence shown here is derived from an EMBL/GenBank/DDBJ whole genome shotgun (WGS) entry which is preliminary data.</text>
</comment>
<dbReference type="OrthoDB" id="549353at2759"/>
<proteinExistence type="predicted"/>
<sequence length="88" mass="9984">AKKRMDGADVYGRKITVCLPEETPFYNTIKKLTAAHLSKRQESPSPQRKPGRERNSSRGFTPDPHERVSGGYMMNYGLYDGVFGNYDL</sequence>
<evidence type="ECO:0000256" key="1">
    <source>
        <dbReference type="SAM" id="MobiDB-lite"/>
    </source>
</evidence>
<name>A0A8S3ZG36_9EUPU</name>
<keyword evidence="3" id="KW-1185">Reference proteome</keyword>
<evidence type="ECO:0000313" key="3">
    <source>
        <dbReference type="Proteomes" id="UP000678393"/>
    </source>
</evidence>
<feature type="non-terminal residue" evidence="2">
    <location>
        <position position="88"/>
    </location>
</feature>
<dbReference type="Proteomes" id="UP000678393">
    <property type="component" value="Unassembled WGS sequence"/>
</dbReference>
<gene>
    <name evidence="2" type="ORF">CUNI_LOCUS13961</name>
</gene>
<reference evidence="2" key="1">
    <citation type="submission" date="2021-04" db="EMBL/GenBank/DDBJ databases">
        <authorList>
            <consortium name="Molecular Ecology Group"/>
        </authorList>
    </citation>
    <scope>NUCLEOTIDE SEQUENCE</scope>
</reference>
<protein>
    <submittedName>
        <fullName evidence="2">Uncharacterized protein</fullName>
    </submittedName>
</protein>
<organism evidence="2 3">
    <name type="scientific">Candidula unifasciata</name>
    <dbReference type="NCBI Taxonomy" id="100452"/>
    <lineage>
        <taxon>Eukaryota</taxon>
        <taxon>Metazoa</taxon>
        <taxon>Spiralia</taxon>
        <taxon>Lophotrochozoa</taxon>
        <taxon>Mollusca</taxon>
        <taxon>Gastropoda</taxon>
        <taxon>Heterobranchia</taxon>
        <taxon>Euthyneura</taxon>
        <taxon>Panpulmonata</taxon>
        <taxon>Eupulmonata</taxon>
        <taxon>Stylommatophora</taxon>
        <taxon>Helicina</taxon>
        <taxon>Helicoidea</taxon>
        <taxon>Geomitridae</taxon>
        <taxon>Candidula</taxon>
    </lineage>
</organism>
<feature type="region of interest" description="Disordered" evidence="1">
    <location>
        <begin position="36"/>
        <end position="73"/>
    </location>
</feature>
<dbReference type="AlphaFoldDB" id="A0A8S3ZG36"/>